<accession>Q6UAP2</accession>
<dbReference type="PIRSF" id="PIRSF038007">
    <property type="entry name" value="IL_12_beta"/>
    <property type="match status" value="1"/>
</dbReference>
<dbReference type="InterPro" id="IPR015528">
    <property type="entry name" value="IL-12_beta"/>
</dbReference>
<organism evidence="7">
    <name type="scientific">Tetraodon nigroviridis</name>
    <name type="common">Spotted green pufferfish</name>
    <name type="synonym">Chelonodon nigroviridis</name>
    <dbReference type="NCBI Taxonomy" id="99883"/>
    <lineage>
        <taxon>Eukaryota</taxon>
        <taxon>Metazoa</taxon>
        <taxon>Chordata</taxon>
        <taxon>Craniata</taxon>
        <taxon>Vertebrata</taxon>
        <taxon>Euteleostomi</taxon>
        <taxon>Actinopterygii</taxon>
        <taxon>Neopterygii</taxon>
        <taxon>Teleostei</taxon>
        <taxon>Neoteleostei</taxon>
        <taxon>Acanthomorphata</taxon>
        <taxon>Eupercaria</taxon>
        <taxon>Tetraodontiformes</taxon>
        <taxon>Tetradontoidea</taxon>
        <taxon>Tetraodontidae</taxon>
        <taxon>Tetraodon</taxon>
    </lineage>
</organism>
<dbReference type="PANTHER" id="PTHR48485">
    <property type="entry name" value="INTERLEUKIN-12 SUBUNIT BETA-RELATED"/>
    <property type="match status" value="1"/>
</dbReference>
<dbReference type="GO" id="GO:0004896">
    <property type="term" value="F:cytokine receptor activity"/>
    <property type="evidence" value="ECO:0007669"/>
    <property type="project" value="UniProtKB-UniRule"/>
</dbReference>
<dbReference type="PANTHER" id="PTHR48485:SF4">
    <property type="entry name" value="INTERLEUKIN-12 SUBUNIT BETA"/>
    <property type="match status" value="1"/>
</dbReference>
<dbReference type="AlphaFoldDB" id="Q6UAP2"/>
<comment type="subunit">
    <text evidence="5">Heterodimer with IL12A; disulfide-linked. The heterodimer is known as interleukin IL-12.</text>
</comment>
<proteinExistence type="evidence at transcript level"/>
<keyword evidence="7" id="KW-0675">Receptor</keyword>
<dbReference type="Gene3D" id="2.60.40.10">
    <property type="entry name" value="Immunoglobulins"/>
    <property type="match status" value="3"/>
</dbReference>
<dbReference type="GO" id="GO:0005615">
    <property type="term" value="C:extracellular space"/>
    <property type="evidence" value="ECO:0007669"/>
    <property type="project" value="UniProtKB-KW"/>
</dbReference>
<name>Q6UAP2_TETNG</name>
<dbReference type="SUPFAM" id="SSF49265">
    <property type="entry name" value="Fibronectin type III"/>
    <property type="match status" value="2"/>
</dbReference>
<keyword evidence="5" id="KW-0202">Cytokine</keyword>
<comment type="similarity">
    <text evidence="5">Belongs to the IL-12B family.</text>
</comment>
<dbReference type="PRINTS" id="PR01928">
    <property type="entry name" value="INTRLEUKN12B"/>
</dbReference>
<dbReference type="HOGENOM" id="CLU_071206_0_0_1"/>
<reference evidence="8" key="2">
    <citation type="submission" date="2025-05" db="UniProtKB">
        <authorList>
            <consortium name="Ensembl"/>
        </authorList>
    </citation>
    <scope>IDENTIFICATION</scope>
</reference>
<reference evidence="7 9" key="1">
    <citation type="journal article" date="2004" name="Nature">
        <title>Genome duplication in the teleost fish Tetraodon nigroviridis reveals the early vertebrate proto-karyotype.</title>
        <authorList>
            <person name="Jaillon O."/>
            <person name="Aury J.-M."/>
            <person name="Brunet F."/>
            <person name="Petit J.-L."/>
            <person name="Stange-Thomann N."/>
            <person name="Mauceli E."/>
            <person name="Bouneau L."/>
            <person name="Fischer C."/>
            <person name="Ozouf-Costaz C."/>
            <person name="Bernot A."/>
            <person name="Nicaud S."/>
            <person name="Jaffe D."/>
            <person name="Fisher S."/>
            <person name="Lutfalla G."/>
            <person name="Dossat C."/>
            <person name="Segurens B."/>
            <person name="Dasilva C."/>
            <person name="Salanoubat M."/>
            <person name="Levy M."/>
            <person name="Boudet N."/>
            <person name="Castellano S."/>
            <person name="Anthouard V."/>
            <person name="Jubin C."/>
            <person name="Castelli V."/>
            <person name="Katinka M."/>
            <person name="Vacherie B."/>
            <person name="Biemont C."/>
            <person name="Skalli Z."/>
            <person name="Cattolico L."/>
            <person name="Poulain J."/>
            <person name="De Berardinis V."/>
            <person name="Cruaud C."/>
            <person name="Duprat S."/>
            <person name="Brottier P."/>
            <person name="Coutanceau J.-P."/>
            <person name="Gouzy J."/>
            <person name="Parra G."/>
            <person name="Lardier G."/>
            <person name="Chapple C."/>
            <person name="McKernan K.J."/>
            <person name="McEwan P."/>
            <person name="Bosak S."/>
            <person name="Kellis M."/>
            <person name="Volff J.-N."/>
            <person name="Guigo R."/>
            <person name="Zody M.C."/>
            <person name="Mesirov J."/>
            <person name="Lindblad-Toh K."/>
            <person name="Birren B."/>
            <person name="Nusbaum C."/>
            <person name="Kahn D."/>
            <person name="Robinson-Rechavi M."/>
            <person name="Laudet V."/>
            <person name="Schachter V."/>
            <person name="Quetier F."/>
            <person name="Saurin W."/>
            <person name="Scarpelli C."/>
            <person name="Wincker P."/>
            <person name="Lander E.S."/>
            <person name="Weissenbach J."/>
            <person name="Roest Crollius H."/>
        </authorList>
    </citation>
    <scope>NUCLEOTIDE SEQUENCE</scope>
</reference>
<gene>
    <name evidence="7" type="primary">CRFA14</name>
    <name evidence="5" type="synonym">IL12B</name>
</gene>
<keyword evidence="3 5" id="KW-0325">Glycoprotein</keyword>
<dbReference type="GO" id="GO:0005125">
    <property type="term" value="F:cytokine activity"/>
    <property type="evidence" value="ECO:0007669"/>
    <property type="project" value="UniProtKB-KW"/>
</dbReference>
<sequence>MDVLLLVVLCGGLCYASSESSLEPLTDHVVVLKVPHKVRTEDHVPLVCRNDNQTQAVFWKKDGVELKPPLQGNQVTVVVEEVDGGNYSCHSSDGQYLNHTVIFVHVETEKVILREISPEEGYIQCSVPNYSGPFRCSWSRTASRSNAAVLLLNATRNGREIPCELDADGSGIQCEEDNCPYKEEQHRIFLTTHIRRYYRLETYTKAFYIKDIVRPGALSNLQRSGANVFSWSYPDSWEKPCSFYGLNFQVKVVRHAQSCDSEAPILGNNTDDTKFEVNVKTKKYVFCVRAQDRYTEGPFGPWSNCVVNKDDVSC</sequence>
<dbReference type="InterPro" id="IPR007110">
    <property type="entry name" value="Ig-like_dom"/>
</dbReference>
<dbReference type="InterPro" id="IPR019482">
    <property type="entry name" value="IL-12_beta_cen-dom"/>
</dbReference>
<dbReference type="InterPro" id="IPR013783">
    <property type="entry name" value="Ig-like_fold"/>
</dbReference>
<protein>
    <recommendedName>
        <fullName evidence="5">Interleukin-12 subunit beta</fullName>
        <shortName evidence="5">IL-12B</shortName>
    </recommendedName>
    <alternativeName>
        <fullName evidence="5">Cytotoxic lymphocyte maturation factor 40 kDa subunit</fullName>
    </alternativeName>
    <alternativeName>
        <fullName evidence="5">IL-12 subunit p40</fullName>
    </alternativeName>
</protein>
<dbReference type="STRING" id="99883.ENSTNIP00000004159"/>
<evidence type="ECO:0000259" key="6">
    <source>
        <dbReference type="PROSITE" id="PS50835"/>
    </source>
</evidence>
<feature type="signal peptide" evidence="5">
    <location>
        <begin position="1"/>
        <end position="18"/>
    </location>
</feature>
<evidence type="ECO:0000256" key="1">
    <source>
        <dbReference type="ARBA" id="ARBA00022729"/>
    </source>
</evidence>
<dbReference type="OMA" id="SWEKPCT"/>
<dbReference type="EMBL" id="AY374486">
    <property type="protein sequence ID" value="AAR25677.1"/>
    <property type="molecule type" value="mRNA"/>
</dbReference>
<dbReference type="Pfam" id="PF10420">
    <property type="entry name" value="IL12p40_C"/>
    <property type="match status" value="1"/>
</dbReference>
<feature type="chain" id="PRO_5013983797" description="Interleukin-12 subunit beta" evidence="5">
    <location>
        <begin position="19"/>
        <end position="314"/>
    </location>
</feature>
<evidence type="ECO:0000256" key="2">
    <source>
        <dbReference type="ARBA" id="ARBA00023157"/>
    </source>
</evidence>
<keyword evidence="5" id="KW-0964">Secreted</keyword>
<evidence type="ECO:0000256" key="5">
    <source>
        <dbReference type="RuleBase" id="RU281113"/>
    </source>
</evidence>
<dbReference type="InterPro" id="IPR050676">
    <property type="entry name" value="IL-12"/>
</dbReference>
<feature type="domain" description="Ig-like" evidence="6">
    <location>
        <begin position="24"/>
        <end position="102"/>
    </location>
</feature>
<dbReference type="PROSITE" id="PS50835">
    <property type="entry name" value="IG_LIKE"/>
    <property type="match status" value="1"/>
</dbReference>
<comment type="subcellular location">
    <subcellularLocation>
        <location evidence="5">Secreted</location>
    </subcellularLocation>
</comment>
<keyword evidence="2" id="KW-1015">Disulfide bond</keyword>
<dbReference type="InterPro" id="IPR036179">
    <property type="entry name" value="Ig-like_dom_sf"/>
</dbReference>
<keyword evidence="9" id="KW-1185">Reference proteome</keyword>
<dbReference type="Proteomes" id="UP000007303">
    <property type="component" value="Unassembled WGS sequence"/>
</dbReference>
<evidence type="ECO:0000256" key="4">
    <source>
        <dbReference type="ARBA" id="ARBA00023319"/>
    </source>
</evidence>
<dbReference type="Ensembl" id="ENSTNIT00000004293.1">
    <property type="protein sequence ID" value="ENSTNIP00000004159.1"/>
    <property type="gene ID" value="ENSTNIG00000001795.1"/>
</dbReference>
<dbReference type="GeneTree" id="ENSGT00390000012630"/>
<evidence type="ECO:0000313" key="9">
    <source>
        <dbReference type="Proteomes" id="UP000007303"/>
    </source>
</evidence>
<keyword evidence="1 5" id="KW-0732">Signal</keyword>
<dbReference type="InterPro" id="IPR036116">
    <property type="entry name" value="FN3_sf"/>
</dbReference>
<keyword evidence="4 5" id="KW-0393">Immunoglobulin domain</keyword>
<evidence type="ECO:0000313" key="8">
    <source>
        <dbReference type="Ensembl" id="ENSTNIP00000004159.1"/>
    </source>
</evidence>
<dbReference type="SUPFAM" id="SSF48726">
    <property type="entry name" value="Immunoglobulin"/>
    <property type="match status" value="1"/>
</dbReference>
<evidence type="ECO:0000256" key="3">
    <source>
        <dbReference type="ARBA" id="ARBA00023180"/>
    </source>
</evidence>
<evidence type="ECO:0000313" key="7">
    <source>
        <dbReference type="EMBL" id="AAR25677.1"/>
    </source>
</evidence>